<proteinExistence type="predicted"/>
<dbReference type="EMBL" id="BARU01031084">
    <property type="protein sequence ID" value="GAH70645.1"/>
    <property type="molecule type" value="Genomic_DNA"/>
</dbReference>
<accession>X1IN19</accession>
<organism evidence="1">
    <name type="scientific">marine sediment metagenome</name>
    <dbReference type="NCBI Taxonomy" id="412755"/>
    <lineage>
        <taxon>unclassified sequences</taxon>
        <taxon>metagenomes</taxon>
        <taxon>ecological metagenomes</taxon>
    </lineage>
</organism>
<reference evidence="1" key="1">
    <citation type="journal article" date="2014" name="Front. Microbiol.">
        <title>High frequency of phylogenetically diverse reductive dehalogenase-homologous genes in deep subseafloor sedimentary metagenomes.</title>
        <authorList>
            <person name="Kawai M."/>
            <person name="Futagami T."/>
            <person name="Toyoda A."/>
            <person name="Takaki Y."/>
            <person name="Nishi S."/>
            <person name="Hori S."/>
            <person name="Arai W."/>
            <person name="Tsubouchi T."/>
            <person name="Morono Y."/>
            <person name="Uchiyama I."/>
            <person name="Ito T."/>
            <person name="Fujiyama A."/>
            <person name="Inagaki F."/>
            <person name="Takami H."/>
        </authorList>
    </citation>
    <scope>NUCLEOTIDE SEQUENCE</scope>
    <source>
        <strain evidence="1">Expedition CK06-06</strain>
    </source>
</reference>
<feature type="non-terminal residue" evidence="1">
    <location>
        <position position="41"/>
    </location>
</feature>
<evidence type="ECO:0000313" key="1">
    <source>
        <dbReference type="EMBL" id="GAH70645.1"/>
    </source>
</evidence>
<name>X1IN19_9ZZZZ</name>
<sequence length="41" mass="4814">MAKDPFKDLKKAPYPLFVPPRPYSFDLNADMIDLIRQEFNA</sequence>
<protein>
    <submittedName>
        <fullName evidence="1">Uncharacterized protein</fullName>
    </submittedName>
</protein>
<comment type="caution">
    <text evidence="1">The sequence shown here is derived from an EMBL/GenBank/DDBJ whole genome shotgun (WGS) entry which is preliminary data.</text>
</comment>
<gene>
    <name evidence="1" type="ORF">S03H2_49216</name>
</gene>
<dbReference type="AlphaFoldDB" id="X1IN19"/>